<dbReference type="InterPro" id="IPR011925">
    <property type="entry name" value="LolCE_TM"/>
</dbReference>
<proteinExistence type="inferred from homology"/>
<dbReference type="Pfam" id="PF12704">
    <property type="entry name" value="MacB_PCD"/>
    <property type="match status" value="1"/>
</dbReference>
<keyword evidence="3" id="KW-0813">Transport</keyword>
<feature type="domain" description="MacB-like periplasmic core" evidence="10">
    <location>
        <begin position="25"/>
        <end position="247"/>
    </location>
</feature>
<dbReference type="PANTHER" id="PTHR30489:SF0">
    <property type="entry name" value="LIPOPROTEIN-RELEASING SYSTEM TRANSMEMBRANE PROTEIN LOLE"/>
    <property type="match status" value="1"/>
</dbReference>
<keyword evidence="7 8" id="KW-0472">Membrane</keyword>
<sequence length="418" mass="44856">MRYEWLIALRYLRAKRKQTFISVISFISVAGVTLGVAALILVLAIMTGFHDGVRQQILGNIPHVLVQAQDDRARDWPELAERLRQADPRVRAVAPFVSQQVMLLAGDQVTAVNLKGIDADSRVLQQDYQTLDGRSLAELLLQPAGRYPGLVLAADTAATLGVGLGQRVDVIPPDFSLTPFGVIPKIRPFEVVAIARQRGGFLDTYYAYLGLEAASSLIGRTAGQLSGLEIELAGFDQAPAVAAQLQQQLDAGLTVRSWQDLFGSFLAALKLEKLGLFIVLAIIVLVAAFNIGTTLIMVVMEKNKDIAILRSMGASAGSILAIFLFKGLLIGLCGTGLGTALGLTLALKADAIIRGLERSLGVTLFDSAVYGMERFPSQVVPADVLTVMATAMAICLLATLYPALRAARLDPAEALRYE</sequence>
<dbReference type="InterPro" id="IPR003838">
    <property type="entry name" value="ABC3_permease_C"/>
</dbReference>
<gene>
    <name evidence="11" type="ORF">SAMN05661003_10714</name>
</gene>
<feature type="transmembrane region" description="Helical" evidence="8">
    <location>
        <begin position="20"/>
        <end position="46"/>
    </location>
</feature>
<evidence type="ECO:0000256" key="5">
    <source>
        <dbReference type="ARBA" id="ARBA00022692"/>
    </source>
</evidence>
<evidence type="ECO:0000313" key="12">
    <source>
        <dbReference type="Proteomes" id="UP000243205"/>
    </source>
</evidence>
<organism evidence="11 12">
    <name type="scientific">Desulfuromonas thiophila</name>
    <dbReference type="NCBI Taxonomy" id="57664"/>
    <lineage>
        <taxon>Bacteria</taxon>
        <taxon>Pseudomonadati</taxon>
        <taxon>Thermodesulfobacteriota</taxon>
        <taxon>Desulfuromonadia</taxon>
        <taxon>Desulfuromonadales</taxon>
        <taxon>Desulfuromonadaceae</taxon>
        <taxon>Desulfuromonas</taxon>
    </lineage>
</organism>
<evidence type="ECO:0000256" key="8">
    <source>
        <dbReference type="SAM" id="Phobius"/>
    </source>
</evidence>
<dbReference type="GO" id="GO:0044874">
    <property type="term" value="P:lipoprotein localization to outer membrane"/>
    <property type="evidence" value="ECO:0007669"/>
    <property type="project" value="TreeGrafter"/>
</dbReference>
<evidence type="ECO:0000256" key="7">
    <source>
        <dbReference type="ARBA" id="ARBA00023136"/>
    </source>
</evidence>
<evidence type="ECO:0000259" key="9">
    <source>
        <dbReference type="Pfam" id="PF02687"/>
    </source>
</evidence>
<keyword evidence="5 8" id="KW-0812">Transmembrane</keyword>
<dbReference type="EMBL" id="FNAQ01000007">
    <property type="protein sequence ID" value="SDE29604.1"/>
    <property type="molecule type" value="Genomic_DNA"/>
</dbReference>
<evidence type="ECO:0000256" key="2">
    <source>
        <dbReference type="ARBA" id="ARBA00005236"/>
    </source>
</evidence>
<feature type="transmembrane region" description="Helical" evidence="8">
    <location>
        <begin position="274"/>
        <end position="299"/>
    </location>
</feature>
<feature type="transmembrane region" description="Helical" evidence="8">
    <location>
        <begin position="384"/>
        <end position="404"/>
    </location>
</feature>
<dbReference type="AlphaFoldDB" id="A0A1G7BR40"/>
<dbReference type="Proteomes" id="UP000243205">
    <property type="component" value="Unassembled WGS sequence"/>
</dbReference>
<keyword evidence="12" id="KW-1185">Reference proteome</keyword>
<keyword evidence="6 8" id="KW-1133">Transmembrane helix</keyword>
<dbReference type="PANTHER" id="PTHR30489">
    <property type="entry name" value="LIPOPROTEIN-RELEASING SYSTEM TRANSMEMBRANE PROTEIN LOLE"/>
    <property type="match status" value="1"/>
</dbReference>
<reference evidence="12" key="1">
    <citation type="submission" date="2016-10" db="EMBL/GenBank/DDBJ databases">
        <authorList>
            <person name="Varghese N."/>
            <person name="Submissions S."/>
        </authorList>
    </citation>
    <scope>NUCLEOTIDE SEQUENCE [LARGE SCALE GENOMIC DNA]</scope>
    <source>
        <strain evidence="12">DSM 8987</strain>
    </source>
</reference>
<protein>
    <submittedName>
        <fullName evidence="11">Lipoprotein-releasing system permease protein</fullName>
    </submittedName>
</protein>
<dbReference type="NCBIfam" id="TIGR02212">
    <property type="entry name" value="lolCE"/>
    <property type="match status" value="1"/>
</dbReference>
<evidence type="ECO:0000259" key="10">
    <source>
        <dbReference type="Pfam" id="PF12704"/>
    </source>
</evidence>
<evidence type="ECO:0000256" key="6">
    <source>
        <dbReference type="ARBA" id="ARBA00022989"/>
    </source>
</evidence>
<dbReference type="InterPro" id="IPR051447">
    <property type="entry name" value="Lipoprotein-release_system"/>
</dbReference>
<dbReference type="GO" id="GO:0042953">
    <property type="term" value="P:lipoprotein transport"/>
    <property type="evidence" value="ECO:0007669"/>
    <property type="project" value="InterPro"/>
</dbReference>
<keyword evidence="11" id="KW-0449">Lipoprotein</keyword>
<accession>A0A1G7BR40</accession>
<feature type="domain" description="ABC3 transporter permease C-terminal" evidence="9">
    <location>
        <begin position="278"/>
        <end position="411"/>
    </location>
</feature>
<feature type="transmembrane region" description="Helical" evidence="8">
    <location>
        <begin position="320"/>
        <end position="347"/>
    </location>
</feature>
<evidence type="ECO:0000256" key="3">
    <source>
        <dbReference type="ARBA" id="ARBA00022448"/>
    </source>
</evidence>
<dbReference type="RefSeq" id="WP_092078120.1">
    <property type="nucleotide sequence ID" value="NZ_FNAQ01000007.1"/>
</dbReference>
<dbReference type="STRING" id="57664.SAMN05661003_10714"/>
<comment type="subcellular location">
    <subcellularLocation>
        <location evidence="1">Cell membrane</location>
        <topology evidence="1">Multi-pass membrane protein</topology>
    </subcellularLocation>
</comment>
<evidence type="ECO:0000256" key="4">
    <source>
        <dbReference type="ARBA" id="ARBA00022475"/>
    </source>
</evidence>
<keyword evidence="4" id="KW-1003">Cell membrane</keyword>
<dbReference type="InterPro" id="IPR025857">
    <property type="entry name" value="MacB_PCD"/>
</dbReference>
<evidence type="ECO:0000313" key="11">
    <source>
        <dbReference type="EMBL" id="SDE29604.1"/>
    </source>
</evidence>
<dbReference type="OrthoDB" id="9808461at2"/>
<comment type="similarity">
    <text evidence="2">Belongs to the ABC-4 integral membrane protein family. LolC/E subfamily.</text>
</comment>
<name>A0A1G7BR40_9BACT</name>
<dbReference type="GO" id="GO:0098797">
    <property type="term" value="C:plasma membrane protein complex"/>
    <property type="evidence" value="ECO:0007669"/>
    <property type="project" value="TreeGrafter"/>
</dbReference>
<evidence type="ECO:0000256" key="1">
    <source>
        <dbReference type="ARBA" id="ARBA00004651"/>
    </source>
</evidence>
<dbReference type="Pfam" id="PF02687">
    <property type="entry name" value="FtsX"/>
    <property type="match status" value="1"/>
</dbReference>